<evidence type="ECO:0000313" key="2">
    <source>
        <dbReference type="EMBL" id="ALV05520.1"/>
    </source>
</evidence>
<name>A0A0U3NAG2_9BURK</name>
<dbReference type="InterPro" id="IPR029058">
    <property type="entry name" value="AB_hydrolase_fold"/>
</dbReference>
<evidence type="ECO:0000259" key="1">
    <source>
        <dbReference type="Pfam" id="PF00561"/>
    </source>
</evidence>
<organism evidence="2 3">
    <name type="scientific">Roseateles depolymerans</name>
    <dbReference type="NCBI Taxonomy" id="76731"/>
    <lineage>
        <taxon>Bacteria</taxon>
        <taxon>Pseudomonadati</taxon>
        <taxon>Pseudomonadota</taxon>
        <taxon>Betaproteobacteria</taxon>
        <taxon>Burkholderiales</taxon>
        <taxon>Sphaerotilaceae</taxon>
        <taxon>Roseateles</taxon>
    </lineage>
</organism>
<dbReference type="OrthoDB" id="9780765at2"/>
<dbReference type="PANTHER" id="PTHR43798">
    <property type="entry name" value="MONOACYLGLYCEROL LIPASE"/>
    <property type="match status" value="1"/>
</dbReference>
<dbReference type="STRING" id="76731.RD2015_1026"/>
<dbReference type="GO" id="GO:0016020">
    <property type="term" value="C:membrane"/>
    <property type="evidence" value="ECO:0007669"/>
    <property type="project" value="TreeGrafter"/>
</dbReference>
<accession>A0A0U3NAG2</accession>
<dbReference type="Proteomes" id="UP000060699">
    <property type="component" value="Chromosome"/>
</dbReference>
<evidence type="ECO:0000313" key="3">
    <source>
        <dbReference type="Proteomes" id="UP000060699"/>
    </source>
</evidence>
<dbReference type="Gene3D" id="3.40.50.1820">
    <property type="entry name" value="alpha/beta hydrolase"/>
    <property type="match status" value="1"/>
</dbReference>
<gene>
    <name evidence="2" type="ORF">RD2015_1026</name>
</gene>
<proteinExistence type="predicted"/>
<dbReference type="PANTHER" id="PTHR43798:SF33">
    <property type="entry name" value="HYDROLASE, PUTATIVE (AFU_ORTHOLOGUE AFUA_2G14860)-RELATED"/>
    <property type="match status" value="1"/>
</dbReference>
<keyword evidence="3" id="KW-1185">Reference proteome</keyword>
<dbReference type="AlphaFoldDB" id="A0A0U3NAG2"/>
<dbReference type="KEGG" id="rdp:RD2015_1026"/>
<dbReference type="InterPro" id="IPR017497">
    <property type="entry name" value="BchO"/>
</dbReference>
<dbReference type="GO" id="GO:0016787">
    <property type="term" value="F:hydrolase activity"/>
    <property type="evidence" value="ECO:0007669"/>
    <property type="project" value="UniProtKB-KW"/>
</dbReference>
<dbReference type="InterPro" id="IPR000073">
    <property type="entry name" value="AB_hydrolase_1"/>
</dbReference>
<sequence>MPPEFAPPPAGPIVSSVAAPIESPVTVQAAGLRWRVQCAGPDGGTGTSPCLLLLHGTGASLGSWRGCMTGLAAHFRVIVPDLPGHGGTSAFADRRATLPRMALAVAELLQVLGAAPVLAAGHSAGAAVMAQLALDHHVPTLRGLLAVNGALEPLPGLMGLVAPAAARFAARSALLPDWVTRHASQPRALGHLIHSTGSRLDADGVAHYRELLSQPSHVRGVLDMLAHWRLESLRQRLPGLTLPLWLAAGLCDRTTAPVRSLELARLLKHGKFVPLSGLGHLAHEEAPETINALLLALRDQVAGDTAAETAA</sequence>
<feature type="domain" description="AB hydrolase-1" evidence="1">
    <location>
        <begin position="50"/>
        <end position="287"/>
    </location>
</feature>
<dbReference type="InterPro" id="IPR050266">
    <property type="entry name" value="AB_hydrolase_sf"/>
</dbReference>
<dbReference type="RefSeq" id="WP_083525350.1">
    <property type="nucleotide sequence ID" value="NZ_QUMT01000003.1"/>
</dbReference>
<keyword evidence="2" id="KW-0378">Hydrolase</keyword>
<dbReference type="NCBIfam" id="TIGR03056">
    <property type="entry name" value="bchO_mg_che_rel"/>
    <property type="match status" value="1"/>
</dbReference>
<dbReference type="SUPFAM" id="SSF53474">
    <property type="entry name" value="alpha/beta-Hydrolases"/>
    <property type="match status" value="1"/>
</dbReference>
<protein>
    <submittedName>
        <fullName evidence="2">Alpha/beta hydrolase</fullName>
    </submittedName>
</protein>
<dbReference type="Pfam" id="PF00561">
    <property type="entry name" value="Abhydrolase_1"/>
    <property type="match status" value="1"/>
</dbReference>
<dbReference type="EMBL" id="CP013729">
    <property type="protein sequence ID" value="ALV05520.1"/>
    <property type="molecule type" value="Genomic_DNA"/>
</dbReference>
<reference evidence="2 3" key="1">
    <citation type="submission" date="2015-12" db="EMBL/GenBank/DDBJ databases">
        <title>Complete genome of Roseateles depolymerans KCTC 42856.</title>
        <authorList>
            <person name="Kim K.M."/>
        </authorList>
    </citation>
    <scope>NUCLEOTIDE SEQUENCE [LARGE SCALE GENOMIC DNA]</scope>
    <source>
        <strain evidence="2 3">KCTC 42856</strain>
    </source>
</reference>